<organism evidence="1 2">
    <name type="scientific">Candidatus Alectryocaccomicrobium excrementavium</name>
    <dbReference type="NCBI Taxonomy" id="2840668"/>
    <lineage>
        <taxon>Bacteria</taxon>
        <taxon>Bacillati</taxon>
        <taxon>Bacillota</taxon>
        <taxon>Clostridia</taxon>
        <taxon>Candidatus Alectryocaccomicrobium</taxon>
    </lineage>
</organism>
<dbReference type="GO" id="GO:0005975">
    <property type="term" value="P:carbohydrate metabolic process"/>
    <property type="evidence" value="ECO:0007669"/>
    <property type="project" value="InterPro"/>
</dbReference>
<dbReference type="Proteomes" id="UP000824140">
    <property type="component" value="Unassembled WGS sequence"/>
</dbReference>
<reference evidence="1" key="2">
    <citation type="journal article" date="2021" name="PeerJ">
        <title>Extensive microbial diversity within the chicken gut microbiome revealed by metagenomics and culture.</title>
        <authorList>
            <person name="Gilroy R."/>
            <person name="Ravi A."/>
            <person name="Getino M."/>
            <person name="Pursley I."/>
            <person name="Horton D.L."/>
            <person name="Alikhan N.F."/>
            <person name="Baker D."/>
            <person name="Gharbi K."/>
            <person name="Hall N."/>
            <person name="Watson M."/>
            <person name="Adriaenssens E.M."/>
            <person name="Foster-Nyarko E."/>
            <person name="Jarju S."/>
            <person name="Secka A."/>
            <person name="Antonio M."/>
            <person name="Oren A."/>
            <person name="Chaudhuri R.R."/>
            <person name="La Ragione R."/>
            <person name="Hildebrand F."/>
            <person name="Pallen M.J."/>
        </authorList>
    </citation>
    <scope>NUCLEOTIDE SEQUENCE</scope>
    <source>
        <strain evidence="1">13766</strain>
    </source>
</reference>
<dbReference type="InterPro" id="IPR008313">
    <property type="entry name" value="GH125"/>
</dbReference>
<dbReference type="PANTHER" id="PTHR31047">
    <property type="entry name" value="MEIOTICALLY UP-REGULATED GENE 157 PROTEIN"/>
    <property type="match status" value="1"/>
</dbReference>
<dbReference type="InterPro" id="IPR008928">
    <property type="entry name" value="6-hairpin_glycosidase_sf"/>
</dbReference>
<dbReference type="GO" id="GO:0016787">
    <property type="term" value="F:hydrolase activity"/>
    <property type="evidence" value="ECO:0007669"/>
    <property type="project" value="UniProtKB-KW"/>
</dbReference>
<dbReference type="InterPro" id="IPR012341">
    <property type="entry name" value="6hp_glycosidase-like_sf"/>
</dbReference>
<dbReference type="PIRSF" id="PIRSF028846">
    <property type="entry name" value="UCP028846"/>
    <property type="match status" value="1"/>
</dbReference>
<dbReference type="EMBL" id="DVJN01000248">
    <property type="protein sequence ID" value="HIS93931.1"/>
    <property type="molecule type" value="Genomic_DNA"/>
</dbReference>
<accession>A0A9D1G2H5</accession>
<reference evidence="1" key="1">
    <citation type="submission" date="2020-10" db="EMBL/GenBank/DDBJ databases">
        <authorList>
            <person name="Gilroy R."/>
        </authorList>
    </citation>
    <scope>NUCLEOTIDE SEQUENCE</scope>
    <source>
        <strain evidence="1">13766</strain>
    </source>
</reference>
<dbReference type="SMART" id="SM01149">
    <property type="entry name" value="DUF1237"/>
    <property type="match status" value="1"/>
</dbReference>
<name>A0A9D1G2H5_9FIRM</name>
<dbReference type="PANTHER" id="PTHR31047:SF0">
    <property type="entry name" value="MEIOTICALLY UP-REGULATED GENE 157 PROTEIN"/>
    <property type="match status" value="1"/>
</dbReference>
<dbReference type="Gene3D" id="1.50.10.10">
    <property type="match status" value="1"/>
</dbReference>
<evidence type="ECO:0000313" key="1">
    <source>
        <dbReference type="EMBL" id="HIS93931.1"/>
    </source>
</evidence>
<protein>
    <submittedName>
        <fullName evidence="1">Glycoside hydrolase family 125 protein</fullName>
    </submittedName>
</protein>
<gene>
    <name evidence="1" type="ORF">IAA84_13025</name>
</gene>
<comment type="caution">
    <text evidence="1">The sequence shown here is derived from an EMBL/GenBank/DDBJ whole genome shotgun (WGS) entry which is preliminary data.</text>
</comment>
<dbReference type="SUPFAM" id="SSF48208">
    <property type="entry name" value="Six-hairpin glycosidases"/>
    <property type="match status" value="1"/>
</dbReference>
<dbReference type="AlphaFoldDB" id="A0A9D1G2H5"/>
<keyword evidence="1" id="KW-0378">Hydrolase</keyword>
<sequence>MRAAEIIAQRIAPAAEQAATLGKDVADMFRACFLNTLETTCCEESDGTTFVITGDIPAMWLRDSSLQVMHYVRFAGAPEVARVIEGLIERQMRCICIDPYANAFNREPNGACWAKDRPEQGPWVWERKYEIDSLCYPVWLAHAYHAKNPSAKLYTESFRQALTAIVDVFSTEQRHWESPYYFERDDCPPTDTLSHAGRGAPAAYTGMTWSGFRPSDDACRYGYLVPSNLFAATQLKHIAAFAREYGDTVLAERAQALRKQIQTGIAAYALVQHPNHGIIYAYETDGLGHYTLMDDANVPSLLSLPYLGACEKDDPLYLRTRDFVLSMDNRFYYEGRFARGVGSPHTPSGYIWHIALCVQALTATSDAEILAILRMLLDTHGGTYRMHEGFDPENPEAFTRAWFAWANSMFGELLYSLYEAGKLAGMLEALRAEEKNA</sequence>
<evidence type="ECO:0000313" key="2">
    <source>
        <dbReference type="Proteomes" id="UP000824140"/>
    </source>
</evidence>
<dbReference type="Pfam" id="PF06824">
    <property type="entry name" value="Glyco_hydro_125"/>
    <property type="match status" value="1"/>
</dbReference>
<proteinExistence type="predicted"/>